<dbReference type="InterPro" id="IPR027417">
    <property type="entry name" value="P-loop_NTPase"/>
</dbReference>
<dbReference type="Pfam" id="PF03354">
    <property type="entry name" value="TerL_ATPase"/>
    <property type="match status" value="1"/>
</dbReference>
<evidence type="ECO:0000313" key="4">
    <source>
        <dbReference type="Proteomes" id="UP000230390"/>
    </source>
</evidence>
<dbReference type="InterPro" id="IPR046462">
    <property type="entry name" value="TerL_nuclease"/>
</dbReference>
<dbReference type="Pfam" id="PF20441">
    <property type="entry name" value="TerL_nuclease"/>
    <property type="match status" value="1"/>
</dbReference>
<dbReference type="InterPro" id="IPR005021">
    <property type="entry name" value="Terminase_largesu-like"/>
</dbReference>
<evidence type="ECO:0000313" key="3">
    <source>
        <dbReference type="EMBL" id="PIL41971.1"/>
    </source>
</evidence>
<sequence>MAKRTKEISSPVTASGQRDFVQIAIDYAQAAVDDTDRKRFGKWVRLAAKRFLDDLKRAKAKGNPFTFDAWHAVDACDFIEKLPHVEGTWDTENVVMHPSHILFVVNLFGFRNPDGTRRFTTALFAVARKNAKSFLCSAILLYCFCCEDENGPQVISAATTGSQARIVFNVAKRIVEKLGDLREHFMLEPFANAIARYANGGTFKPINAKASTQDGLNPSHCGIDEIHAHKNHDLLNVLKSAAGARRNPLFLYTTTEGYESPGPWGEIRYFAKQLLQGLVEADHFLAIYFAVDDEDKDAGMPADEDFDETKWIKANPLMEVNPLLMKEIRKEAVEAKSMPGRHAEFKIKRLNRPSAAAGAWVNLVKWRACTGAVDLEWLQQHPCWGGLDLASTSDLTSFRLVWNVNGTLYTAGWRFVPGAAVKGRTERGLVPYQAWVQAGYLIESGAEVTDYDAVELCILAAKRRFNIQMIGYDAWNAKQLAQKLQAADVPLQEFIQGPKSYHPAMQALELAYIGGHLAHGNDPVLNWCASNLIARTDQNMNTAPDKKKAPEKIDDMVALLMAIGVMQSAAPATGGTLDEYLSDQ</sequence>
<reference evidence="3 4" key="1">
    <citation type="submission" date="2017-10" db="EMBL/GenBank/DDBJ databases">
        <title>Massilia psychrophilum sp. nov., a novel purple-pigmented bacterium isolated from Tianshan glacier, Xinjiang Municipality, China.</title>
        <authorList>
            <person name="Wang H."/>
        </authorList>
    </citation>
    <scope>NUCLEOTIDE SEQUENCE [LARGE SCALE GENOMIC DNA]</scope>
    <source>
        <strain evidence="3 4">JCM 30074</strain>
    </source>
</reference>
<accession>A0A2G8T7F5</accession>
<dbReference type="AlphaFoldDB" id="A0A2G8T7F5"/>
<feature type="domain" description="Terminase large subunit-like ATPase" evidence="1">
    <location>
        <begin position="102"/>
        <end position="272"/>
    </location>
</feature>
<protein>
    <submittedName>
        <fullName evidence="3">Terminase</fullName>
    </submittedName>
</protein>
<name>A0A2G8T7F5_9BURK</name>
<keyword evidence="4" id="KW-1185">Reference proteome</keyword>
<evidence type="ECO:0000259" key="1">
    <source>
        <dbReference type="Pfam" id="PF03354"/>
    </source>
</evidence>
<dbReference type="OrthoDB" id="9760250at2"/>
<dbReference type="Proteomes" id="UP000230390">
    <property type="component" value="Unassembled WGS sequence"/>
</dbReference>
<dbReference type="Gene3D" id="3.40.50.300">
    <property type="entry name" value="P-loop containing nucleotide triphosphate hydrolases"/>
    <property type="match status" value="1"/>
</dbReference>
<comment type="caution">
    <text evidence="3">The sequence shown here is derived from an EMBL/GenBank/DDBJ whole genome shotgun (WGS) entry which is preliminary data.</text>
</comment>
<gene>
    <name evidence="3" type="ORF">CR105_26805</name>
</gene>
<dbReference type="EMBL" id="PDOC01000049">
    <property type="protein sequence ID" value="PIL41971.1"/>
    <property type="molecule type" value="Genomic_DNA"/>
</dbReference>
<dbReference type="PANTHER" id="PTHR41287:SF1">
    <property type="entry name" value="PROTEIN YMFN"/>
    <property type="match status" value="1"/>
</dbReference>
<dbReference type="RefSeq" id="WP_099793974.1">
    <property type="nucleotide sequence ID" value="NZ_JBHLYV010000021.1"/>
</dbReference>
<dbReference type="GO" id="GO:0004519">
    <property type="term" value="F:endonuclease activity"/>
    <property type="evidence" value="ECO:0007669"/>
    <property type="project" value="InterPro"/>
</dbReference>
<feature type="domain" description="Terminase large subunit-like endonuclease" evidence="2">
    <location>
        <begin position="300"/>
        <end position="565"/>
    </location>
</feature>
<organism evidence="3 4">
    <name type="scientific">Massilia eurypsychrophila</name>
    <dbReference type="NCBI Taxonomy" id="1485217"/>
    <lineage>
        <taxon>Bacteria</taxon>
        <taxon>Pseudomonadati</taxon>
        <taxon>Pseudomonadota</taxon>
        <taxon>Betaproteobacteria</taxon>
        <taxon>Burkholderiales</taxon>
        <taxon>Oxalobacteraceae</taxon>
        <taxon>Telluria group</taxon>
        <taxon>Massilia</taxon>
    </lineage>
</organism>
<dbReference type="InterPro" id="IPR046461">
    <property type="entry name" value="TerL_ATPase"/>
</dbReference>
<dbReference type="PANTHER" id="PTHR41287">
    <property type="match status" value="1"/>
</dbReference>
<evidence type="ECO:0000259" key="2">
    <source>
        <dbReference type="Pfam" id="PF20441"/>
    </source>
</evidence>
<proteinExistence type="predicted"/>